<dbReference type="AlphaFoldDB" id="A0A0S4QM17"/>
<feature type="compositionally biased region" description="Low complexity" evidence="1">
    <location>
        <begin position="466"/>
        <end position="480"/>
    </location>
</feature>
<feature type="compositionally biased region" description="Basic and acidic residues" evidence="1">
    <location>
        <begin position="451"/>
        <end position="463"/>
    </location>
</feature>
<gene>
    <name evidence="2" type="ORF">Ga0074812_108169</name>
</gene>
<organism evidence="2 3">
    <name type="scientific">Parafrankia irregularis</name>
    <dbReference type="NCBI Taxonomy" id="795642"/>
    <lineage>
        <taxon>Bacteria</taxon>
        <taxon>Bacillati</taxon>
        <taxon>Actinomycetota</taxon>
        <taxon>Actinomycetes</taxon>
        <taxon>Frankiales</taxon>
        <taxon>Frankiaceae</taxon>
        <taxon>Parafrankia</taxon>
    </lineage>
</organism>
<dbReference type="SUPFAM" id="SSF57184">
    <property type="entry name" value="Growth factor receptor domain"/>
    <property type="match status" value="1"/>
</dbReference>
<dbReference type="PANTHER" id="PTHR37157:SF2">
    <property type="entry name" value="EB DOMAIN-CONTAINING PROTEIN-RELATED"/>
    <property type="match status" value="1"/>
</dbReference>
<dbReference type="PANTHER" id="PTHR37157">
    <property type="entry name" value="PRION-LIKE-(Q/N-RICH) DOMAIN-BEARING PROTEIN 25"/>
    <property type="match status" value="1"/>
</dbReference>
<dbReference type="Proteomes" id="UP000198802">
    <property type="component" value="Unassembled WGS sequence"/>
</dbReference>
<feature type="region of interest" description="Disordered" evidence="1">
    <location>
        <begin position="443"/>
        <end position="486"/>
    </location>
</feature>
<protein>
    <submittedName>
        <fullName evidence="2">Uncharacterized protein</fullName>
    </submittedName>
</protein>
<feature type="region of interest" description="Disordered" evidence="1">
    <location>
        <begin position="1"/>
        <end position="34"/>
    </location>
</feature>
<dbReference type="EMBL" id="FAOZ01000008">
    <property type="protein sequence ID" value="CUU56641.1"/>
    <property type="molecule type" value="Genomic_DNA"/>
</dbReference>
<feature type="compositionally biased region" description="Polar residues" evidence="1">
    <location>
        <begin position="13"/>
        <end position="24"/>
    </location>
</feature>
<reference evidence="3" key="1">
    <citation type="submission" date="2015-11" db="EMBL/GenBank/DDBJ databases">
        <authorList>
            <person name="Varghese N."/>
        </authorList>
    </citation>
    <scope>NUCLEOTIDE SEQUENCE [LARGE SCALE GENOMIC DNA]</scope>
    <source>
        <strain evidence="3">DSM 45899</strain>
    </source>
</reference>
<feature type="region of interest" description="Disordered" evidence="1">
    <location>
        <begin position="524"/>
        <end position="597"/>
    </location>
</feature>
<evidence type="ECO:0000256" key="1">
    <source>
        <dbReference type="SAM" id="MobiDB-lite"/>
    </source>
</evidence>
<feature type="compositionally biased region" description="Pro residues" evidence="1">
    <location>
        <begin position="538"/>
        <end position="553"/>
    </location>
</feature>
<evidence type="ECO:0000313" key="2">
    <source>
        <dbReference type="EMBL" id="CUU56641.1"/>
    </source>
</evidence>
<name>A0A0S4QM17_9ACTN</name>
<sequence>MGVRPATLILPLSGSTPQSASVPRTESAGRCPPHTSLASASGQCVAAPEVSCVAAAGARDGACTEPATASCPGGWAREGEICTRPADLVCSDGGPPADGQCVTATTWTCAPGWTLDDATCRARATPTCPAEWTMDGGTCVADTVWTCPGGGTLNGRTCVAPVRYVCDDGVPAQGQSCDRPAATCGTNWRLVGNQCVNEAERCTGVSEVDGCSFPVCSAPSSRFDGVGTCVAEARPECREDWPPSSQPPGCLSDATPTCPGGIVPDGAGRCVTSTQQVCRGMTDVGPDETGQCTARAKPTCAGNIEPEEDTGRCVAPPIETCASGQPTGGDGPRRCTRPVSWTCADGASPDAAHICSSTRILRCPAGTSLDGEMCVGPACPAGTLLAGTRECVPPVARCPSGTTRDGAGLCHSAPPGCPEGYTATSSGVCAQLVPACPPGTTRTARGLCRLPDPRPPRGVENAHSRSPAASPGTSAGSEAEPSPTVVSQEWPAARAALVGATVLTVGLLTSGGGVLLWRRRPGSTAVPDDQWAGAVSPNLPPIAPVSPRPPSSAPRPADSDEPDKPDEPTPFPNQLLSAPGRSRSGAGLFATSPFDGDRERRQVRLEIRTRVPRSSVRERTPAFEPPRLLLRPDRTVTSSAPRTAHPPARVVASRPRVARDDLVLLASHPVLVGAGATSSGTRGEPVAICLRQTVTTISDAVTGAVDATSLEERRLPSVLLRIFTVAPPPLEGEAACLPPIRT</sequence>
<evidence type="ECO:0000313" key="3">
    <source>
        <dbReference type="Proteomes" id="UP000198802"/>
    </source>
</evidence>
<dbReference type="InterPro" id="IPR009030">
    <property type="entry name" value="Growth_fac_rcpt_cys_sf"/>
</dbReference>
<accession>A0A0S4QM17</accession>
<proteinExistence type="predicted"/>
<keyword evidence="3" id="KW-1185">Reference proteome</keyword>